<dbReference type="InterPro" id="IPR029039">
    <property type="entry name" value="Flavoprotein-like_sf"/>
</dbReference>
<evidence type="ECO:0000259" key="1">
    <source>
        <dbReference type="Pfam" id="PF12682"/>
    </source>
</evidence>
<evidence type="ECO:0000313" key="3">
    <source>
        <dbReference type="Proteomes" id="UP000051008"/>
    </source>
</evidence>
<protein>
    <recommendedName>
        <fullName evidence="1">Flavodoxin-like domain-containing protein</fullName>
    </recommendedName>
</protein>
<feature type="domain" description="Flavodoxin-like" evidence="1">
    <location>
        <begin position="8"/>
        <end position="158"/>
    </location>
</feature>
<dbReference type="Gene3D" id="3.40.50.360">
    <property type="match status" value="1"/>
</dbReference>
<reference evidence="2 3" key="1">
    <citation type="journal article" date="2015" name="Genome Announc.">
        <title>Expanding the biotechnology potential of lactobacilli through comparative genomics of 213 strains and associated genera.</title>
        <authorList>
            <person name="Sun Z."/>
            <person name="Harris H.M."/>
            <person name="McCann A."/>
            <person name="Guo C."/>
            <person name="Argimon S."/>
            <person name="Zhang W."/>
            <person name="Yang X."/>
            <person name="Jeffery I.B."/>
            <person name="Cooney J.C."/>
            <person name="Kagawa T.F."/>
            <person name="Liu W."/>
            <person name="Song Y."/>
            <person name="Salvetti E."/>
            <person name="Wrobel A."/>
            <person name="Rasinkangas P."/>
            <person name="Parkhill J."/>
            <person name="Rea M.C."/>
            <person name="O'Sullivan O."/>
            <person name="Ritari J."/>
            <person name="Douillard F.P."/>
            <person name="Paul Ross R."/>
            <person name="Yang R."/>
            <person name="Briner A.E."/>
            <person name="Felis G.E."/>
            <person name="de Vos W.M."/>
            <person name="Barrangou R."/>
            <person name="Klaenhammer T.R."/>
            <person name="Caufield P.W."/>
            <person name="Cui Y."/>
            <person name="Zhang H."/>
            <person name="O'Toole P.W."/>
        </authorList>
    </citation>
    <scope>NUCLEOTIDE SEQUENCE [LARGE SCALE GENOMIC DNA]</scope>
    <source>
        <strain evidence="2 3">DSM 20509</strain>
    </source>
</reference>
<comment type="caution">
    <text evidence="2">The sequence shown here is derived from an EMBL/GenBank/DDBJ whole genome shotgun (WGS) entry which is preliminary data.</text>
</comment>
<dbReference type="PANTHER" id="PTHR39201">
    <property type="entry name" value="EXPORTED PROTEIN-RELATED"/>
    <property type="match status" value="1"/>
</dbReference>
<dbReference type="PANTHER" id="PTHR39201:SF1">
    <property type="entry name" value="FLAVODOXIN-LIKE DOMAIN-CONTAINING PROTEIN"/>
    <property type="match status" value="1"/>
</dbReference>
<dbReference type="EMBL" id="AYYP01000044">
    <property type="protein sequence ID" value="KRM64032.1"/>
    <property type="molecule type" value="Genomic_DNA"/>
</dbReference>
<dbReference type="Pfam" id="PF12682">
    <property type="entry name" value="Flavodoxin_4"/>
    <property type="match status" value="1"/>
</dbReference>
<dbReference type="PATRIC" id="fig|1423718.3.peg.44"/>
<organism evidence="2 3">
    <name type="scientific">Ligilactobacillus agilis DSM 20509</name>
    <dbReference type="NCBI Taxonomy" id="1423718"/>
    <lineage>
        <taxon>Bacteria</taxon>
        <taxon>Bacillati</taxon>
        <taxon>Bacillota</taxon>
        <taxon>Bacilli</taxon>
        <taxon>Lactobacillales</taxon>
        <taxon>Lactobacillaceae</taxon>
        <taxon>Ligilactobacillus</taxon>
    </lineage>
</organism>
<gene>
    <name evidence="2" type="ORF">FC14_GL000042</name>
</gene>
<dbReference type="InterPro" id="IPR008254">
    <property type="entry name" value="Flavodoxin/NO_synth"/>
</dbReference>
<accession>A0A0R2AA72</accession>
<dbReference type="Proteomes" id="UP000051008">
    <property type="component" value="Unassembled WGS sequence"/>
</dbReference>
<dbReference type="AlphaFoldDB" id="A0A0R2AA72"/>
<dbReference type="GO" id="GO:0010181">
    <property type="term" value="F:FMN binding"/>
    <property type="evidence" value="ECO:0007669"/>
    <property type="project" value="InterPro"/>
</dbReference>
<dbReference type="GO" id="GO:0016651">
    <property type="term" value="F:oxidoreductase activity, acting on NAD(P)H"/>
    <property type="evidence" value="ECO:0007669"/>
    <property type="project" value="UniProtKB-ARBA"/>
</dbReference>
<proteinExistence type="predicted"/>
<evidence type="ECO:0000313" key="2">
    <source>
        <dbReference type="EMBL" id="KRM64032.1"/>
    </source>
</evidence>
<keyword evidence="3" id="KW-1185">Reference proteome</keyword>
<sequence>MIPMNDRLVIYFSQTKRTEKIANLIGQACKASPYPIQVTVPYSSKDLDWTLPNSRANQEMENPAARPDLKPLKLELTGEPKIFLGYPLWWSQAPRAINTFLDTYDLSGYKLYLFCTSGSSSIDKSVRELSKTYPQLNIQAAHRFANDTTLAQIETWLKSL</sequence>
<dbReference type="OrthoDB" id="9806505at2"/>
<name>A0A0R2AA72_9LACO</name>
<dbReference type="SUPFAM" id="SSF52218">
    <property type="entry name" value="Flavoproteins"/>
    <property type="match status" value="1"/>
</dbReference>